<evidence type="ECO:0000313" key="1">
    <source>
        <dbReference type="EMBL" id="ASC69271.1"/>
    </source>
</evidence>
<sequence>MDAVYIPQLVRAPNQTQVISIQEYLADLETLTPVRGDVSVSHQGNYLQVSGQAETIVTLTCHRCLQNYNHRLLVETQELIWLENSQEKVAAPLEQEVTTEDLVETLPPNGYFHPNTWLYEQLCLALPQRQLCASDCPGVSAKESSGEVPSSGLADQRWSALAALKQQLADQE</sequence>
<keyword evidence="2" id="KW-1185">Reference proteome</keyword>
<dbReference type="InterPro" id="IPR044985">
    <property type="entry name" value="YceD_plant"/>
</dbReference>
<protein>
    <recommendedName>
        <fullName evidence="3">Metal-binding protein</fullName>
    </recommendedName>
</protein>
<dbReference type="KEGG" id="hhg:XM38_001980"/>
<proteinExistence type="predicted"/>
<reference evidence="1 2" key="1">
    <citation type="journal article" date="2016" name="Biochim. Biophys. Acta">
        <title>Characterization of red-shifted phycobilisomes isolated from the chlorophyll f-containing cyanobacterium Halomicronema hongdechloris.</title>
        <authorList>
            <person name="Li Y."/>
            <person name="Lin Y."/>
            <person name="Garvey C.J."/>
            <person name="Birch D."/>
            <person name="Corkery R.W."/>
            <person name="Loughlin P.C."/>
            <person name="Scheer H."/>
            <person name="Willows R.D."/>
            <person name="Chen M."/>
        </authorList>
    </citation>
    <scope>NUCLEOTIDE SEQUENCE [LARGE SCALE GENOMIC DNA]</scope>
    <source>
        <strain evidence="1 2">C2206</strain>
    </source>
</reference>
<organism evidence="1 2">
    <name type="scientific">Halomicronema hongdechloris C2206</name>
    <dbReference type="NCBI Taxonomy" id="1641165"/>
    <lineage>
        <taxon>Bacteria</taxon>
        <taxon>Bacillati</taxon>
        <taxon>Cyanobacteriota</taxon>
        <taxon>Cyanophyceae</taxon>
        <taxon>Nodosilineales</taxon>
        <taxon>Nodosilineaceae</taxon>
        <taxon>Halomicronema</taxon>
    </lineage>
</organism>
<dbReference type="EMBL" id="CP021983">
    <property type="protein sequence ID" value="ASC69271.1"/>
    <property type="molecule type" value="Genomic_DNA"/>
</dbReference>
<dbReference type="Pfam" id="PF02620">
    <property type="entry name" value="YceD"/>
    <property type="match status" value="1"/>
</dbReference>
<dbReference type="PANTHER" id="PTHR37734">
    <property type="entry name" value="LARGE RIBOSOMAL RNA SUBUNIT ACCUMULATION PROTEIN YCED HOMOLOG 2, CHLOROPLASTIC"/>
    <property type="match status" value="1"/>
</dbReference>
<evidence type="ECO:0008006" key="3">
    <source>
        <dbReference type="Google" id="ProtNLM"/>
    </source>
</evidence>
<gene>
    <name evidence="1" type="ORF">XM38_001980</name>
</gene>
<evidence type="ECO:0000313" key="2">
    <source>
        <dbReference type="Proteomes" id="UP000191901"/>
    </source>
</evidence>
<dbReference type="STRING" id="1641165.XM38_15950"/>
<dbReference type="PANTHER" id="PTHR37734:SF1">
    <property type="entry name" value="LARGE RIBOSOMAL RNA SUBUNIT ACCUMULATION PROTEIN YCED HOMOLOG 2, CHLOROPLASTIC"/>
    <property type="match status" value="1"/>
</dbReference>
<dbReference type="RefSeq" id="WP_080810860.1">
    <property type="nucleotide sequence ID" value="NZ_CP021983.2"/>
</dbReference>
<dbReference type="AlphaFoldDB" id="A0A1Z3HG80"/>
<dbReference type="InterPro" id="IPR003772">
    <property type="entry name" value="YceD"/>
</dbReference>
<dbReference type="OrthoDB" id="9786554at2"/>
<accession>A0A1Z3HG80</accession>
<name>A0A1Z3HG80_9CYAN</name>
<dbReference type="Proteomes" id="UP000191901">
    <property type="component" value="Chromosome"/>
</dbReference>